<feature type="transmembrane region" description="Helical" evidence="15">
    <location>
        <begin position="165"/>
        <end position="183"/>
    </location>
</feature>
<keyword evidence="7" id="KW-0630">Potassium</keyword>
<comment type="catalytic activity">
    <reaction evidence="13">
        <text>K(+)(in) = K(+)(out)</text>
        <dbReference type="Rhea" id="RHEA:29463"/>
        <dbReference type="ChEBI" id="CHEBI:29103"/>
    </reaction>
</comment>
<dbReference type="PRINTS" id="PR01459">
    <property type="entry name" value="KCNQCHANNEL"/>
</dbReference>
<evidence type="ECO:0000256" key="14">
    <source>
        <dbReference type="SAM" id="MobiDB-lite"/>
    </source>
</evidence>
<dbReference type="GO" id="GO:0008076">
    <property type="term" value="C:voltage-gated potassium channel complex"/>
    <property type="evidence" value="ECO:0007669"/>
    <property type="project" value="TreeGrafter"/>
</dbReference>
<dbReference type="AlphaFoldDB" id="A0A815YBM2"/>
<feature type="region of interest" description="Disordered" evidence="14">
    <location>
        <begin position="432"/>
        <end position="470"/>
    </location>
</feature>
<sequence length="639" mass="72633">MHFHNHHHHHNSESQNDGTQSLKQDRDVGLSFLYHATSQNLRLSQSSFPTYYSLAYLPMPYLPKNNARSLRSNVQILLYNFLERPAGLKCFLYHFFVFLVVLVCLVLSVLSTIEKFSAKLSTHVYWIEIFLVVFFGIEYILRLWSAGCRSKYMGILGRFRFARKPIAVVDLLVVVASTLMLTLGSDRQTFAASAIRGVRFLQILRVLHVDRHGGTWRLLGSVVYIHRQELITTLYIGFLALISCSYLVYIAEKDEKASGIRGAKDADGHFESYADALWWGVITITTIGFVLLKKILNTIPYVSFLQNRYGDIYPVTWVGKIIAACFAIFAISFFALPAGILGSGFALKVQQKQRQKHFSRQIPAAATLIQAAWRTYASAPGSSCVATWNIYINVTNSNPTSSPTKTSPTANQTFSERTAEKLRYLRLATSVKKNRSKRSSHGPVLPSSPNILQSPIHSEPRDSTSSTSNTTGCYLMTNNDHDDEDFEEVPIKLSSLTEDHKRMIRCIRKMQLIVARKRFQQARKPYDVRDVLEQYSHGHINMMMRIKELQRKIEHTIGKQPLLQSEDRSKLTVLARMQRVEDTICDMGQTMENMYTLLKNIDDKLNRVSNANQKPTSRPAKSMSSNLGVKFSSVHEEIP</sequence>
<evidence type="ECO:0000259" key="16">
    <source>
        <dbReference type="Pfam" id="PF00520"/>
    </source>
</evidence>
<dbReference type="GO" id="GO:0005249">
    <property type="term" value="F:voltage-gated potassium channel activity"/>
    <property type="evidence" value="ECO:0007669"/>
    <property type="project" value="InterPro"/>
</dbReference>
<gene>
    <name evidence="18" type="ORF">XAT740_LOCUS44229</name>
</gene>
<proteinExistence type="predicted"/>
<feature type="domain" description="Potassium channel voltage dependent KCNQ C-terminal" evidence="17">
    <location>
        <begin position="478"/>
        <end position="607"/>
    </location>
</feature>
<feature type="transmembrane region" description="Helical" evidence="15">
    <location>
        <begin position="91"/>
        <end position="113"/>
    </location>
</feature>
<dbReference type="SUPFAM" id="SSF81324">
    <property type="entry name" value="Voltage-gated potassium channels"/>
    <property type="match status" value="1"/>
</dbReference>
<evidence type="ECO:0000256" key="2">
    <source>
        <dbReference type="ARBA" id="ARBA00022448"/>
    </source>
</evidence>
<keyword evidence="19" id="KW-1185">Reference proteome</keyword>
<feature type="transmembrane region" description="Helical" evidence="15">
    <location>
        <begin position="230"/>
        <end position="251"/>
    </location>
</feature>
<keyword evidence="10 15" id="KW-0472">Membrane</keyword>
<evidence type="ECO:0000313" key="19">
    <source>
        <dbReference type="Proteomes" id="UP000663828"/>
    </source>
</evidence>
<comment type="caution">
    <text evidence="18">The sequence shown here is derived from an EMBL/GenBank/DDBJ whole genome shotgun (WGS) entry which is preliminary data.</text>
</comment>
<dbReference type="Gene3D" id="1.10.287.70">
    <property type="match status" value="1"/>
</dbReference>
<keyword evidence="5 15" id="KW-0812">Transmembrane</keyword>
<evidence type="ECO:0000256" key="3">
    <source>
        <dbReference type="ARBA" id="ARBA00022475"/>
    </source>
</evidence>
<feature type="compositionally biased region" description="Polar residues" evidence="14">
    <location>
        <begin position="447"/>
        <end position="456"/>
    </location>
</feature>
<evidence type="ECO:0000256" key="1">
    <source>
        <dbReference type="ARBA" id="ARBA00004651"/>
    </source>
</evidence>
<dbReference type="Pfam" id="PF03520">
    <property type="entry name" value="KCNQ_channel"/>
    <property type="match status" value="1"/>
</dbReference>
<feature type="transmembrane region" description="Helical" evidence="15">
    <location>
        <begin position="125"/>
        <end position="144"/>
    </location>
</feature>
<evidence type="ECO:0000256" key="12">
    <source>
        <dbReference type="ARBA" id="ARBA00032659"/>
    </source>
</evidence>
<keyword evidence="8 15" id="KW-1133">Transmembrane helix</keyword>
<evidence type="ECO:0000256" key="7">
    <source>
        <dbReference type="ARBA" id="ARBA00022958"/>
    </source>
</evidence>
<evidence type="ECO:0000259" key="17">
    <source>
        <dbReference type="Pfam" id="PF03520"/>
    </source>
</evidence>
<feature type="region of interest" description="Disordered" evidence="14">
    <location>
        <begin position="1"/>
        <end position="21"/>
    </location>
</feature>
<evidence type="ECO:0000256" key="15">
    <source>
        <dbReference type="SAM" id="Phobius"/>
    </source>
</evidence>
<evidence type="ECO:0000256" key="13">
    <source>
        <dbReference type="ARBA" id="ARBA00034430"/>
    </source>
</evidence>
<evidence type="ECO:0000256" key="9">
    <source>
        <dbReference type="ARBA" id="ARBA00023065"/>
    </source>
</evidence>
<dbReference type="Gene3D" id="6.10.140.1910">
    <property type="match status" value="2"/>
</dbReference>
<evidence type="ECO:0000256" key="6">
    <source>
        <dbReference type="ARBA" id="ARBA00022882"/>
    </source>
</evidence>
<evidence type="ECO:0000256" key="8">
    <source>
        <dbReference type="ARBA" id="ARBA00022989"/>
    </source>
</evidence>
<accession>A0A815YBM2</accession>
<keyword evidence="9" id="KW-0406">Ion transport</keyword>
<feature type="region of interest" description="Disordered" evidence="14">
    <location>
        <begin position="609"/>
        <end position="639"/>
    </location>
</feature>
<reference evidence="18" key="1">
    <citation type="submission" date="2021-02" db="EMBL/GenBank/DDBJ databases">
        <authorList>
            <person name="Nowell W R."/>
        </authorList>
    </citation>
    <scope>NUCLEOTIDE SEQUENCE</scope>
</reference>
<dbReference type="EMBL" id="CAJNOR010005576">
    <property type="protein sequence ID" value="CAF1568371.1"/>
    <property type="molecule type" value="Genomic_DNA"/>
</dbReference>
<evidence type="ECO:0000256" key="11">
    <source>
        <dbReference type="ARBA" id="ARBA00023303"/>
    </source>
</evidence>
<keyword evidence="4" id="KW-0633">Potassium transport</keyword>
<keyword evidence="3" id="KW-1003">Cell membrane</keyword>
<feature type="domain" description="Ion transport" evidence="16">
    <location>
        <begin position="92"/>
        <end position="352"/>
    </location>
</feature>
<dbReference type="InterPro" id="IPR013821">
    <property type="entry name" value="K_chnl_volt-dep_KCNQ_C"/>
</dbReference>
<dbReference type="CDD" id="cd23767">
    <property type="entry name" value="IQCD"/>
    <property type="match status" value="1"/>
</dbReference>
<dbReference type="InterPro" id="IPR005821">
    <property type="entry name" value="Ion_trans_dom"/>
</dbReference>
<comment type="subcellular location">
    <subcellularLocation>
        <location evidence="1">Cell membrane</location>
        <topology evidence="1">Multi-pass membrane protein</topology>
    </subcellularLocation>
</comment>
<keyword evidence="11" id="KW-0407">Ion channel</keyword>
<evidence type="ECO:0000256" key="10">
    <source>
        <dbReference type="ARBA" id="ARBA00023136"/>
    </source>
</evidence>
<dbReference type="PANTHER" id="PTHR47735">
    <property type="entry name" value="POTASSIUM VOLTAGE-GATED CHANNEL SUBFAMILY KQT MEMBER 4"/>
    <property type="match status" value="1"/>
</dbReference>
<evidence type="ECO:0000256" key="5">
    <source>
        <dbReference type="ARBA" id="ARBA00022692"/>
    </source>
</evidence>
<dbReference type="Pfam" id="PF00520">
    <property type="entry name" value="Ion_trans"/>
    <property type="match status" value="1"/>
</dbReference>
<protein>
    <recommendedName>
        <fullName evidence="12">IKs producing slow voltage-gated potassium channel subunit alpha KvLQT1</fullName>
    </recommendedName>
</protein>
<keyword evidence="2" id="KW-0813">Transport</keyword>
<dbReference type="Proteomes" id="UP000663828">
    <property type="component" value="Unassembled WGS sequence"/>
</dbReference>
<name>A0A815YBM2_ADIRI</name>
<feature type="compositionally biased region" description="Basic residues" evidence="14">
    <location>
        <begin position="1"/>
        <end position="10"/>
    </location>
</feature>
<organism evidence="18 19">
    <name type="scientific">Adineta ricciae</name>
    <name type="common">Rotifer</name>
    <dbReference type="NCBI Taxonomy" id="249248"/>
    <lineage>
        <taxon>Eukaryota</taxon>
        <taxon>Metazoa</taxon>
        <taxon>Spiralia</taxon>
        <taxon>Gnathifera</taxon>
        <taxon>Rotifera</taxon>
        <taxon>Eurotatoria</taxon>
        <taxon>Bdelloidea</taxon>
        <taxon>Adinetida</taxon>
        <taxon>Adinetidae</taxon>
        <taxon>Adineta</taxon>
    </lineage>
</organism>
<evidence type="ECO:0000313" key="18">
    <source>
        <dbReference type="EMBL" id="CAF1568371.1"/>
    </source>
</evidence>
<keyword evidence="6" id="KW-0851">Voltage-gated channel</keyword>
<feature type="transmembrane region" description="Helical" evidence="15">
    <location>
        <begin position="321"/>
        <end position="347"/>
    </location>
</feature>
<evidence type="ECO:0000256" key="4">
    <source>
        <dbReference type="ARBA" id="ARBA00022538"/>
    </source>
</evidence>
<dbReference type="FunFam" id="1.20.120.350:FF:000017">
    <property type="entry name" value="potassium voltage-gated channel subfamily KQT member 1"/>
    <property type="match status" value="1"/>
</dbReference>
<dbReference type="InterPro" id="IPR003937">
    <property type="entry name" value="K_chnl_volt-dep_KCNQ"/>
</dbReference>
<dbReference type="PANTHER" id="PTHR47735:SF14">
    <property type="entry name" value="POTASSIUM VOLTAGE-GATED CHANNEL SUBFAMILY KQT MEMBER 1"/>
    <property type="match status" value="1"/>
</dbReference>
<feature type="transmembrane region" description="Helical" evidence="15">
    <location>
        <begin position="272"/>
        <end position="292"/>
    </location>
</feature>
<dbReference type="PRINTS" id="PR00169">
    <property type="entry name" value="KCHANNEL"/>
</dbReference>